<dbReference type="Gene3D" id="3.40.50.200">
    <property type="entry name" value="Peptidase S8/S53 domain"/>
    <property type="match status" value="1"/>
</dbReference>
<feature type="domain" description="Peptidase S8/S53" evidence="9">
    <location>
        <begin position="223"/>
        <end position="440"/>
    </location>
</feature>
<dbReference type="InterPro" id="IPR023828">
    <property type="entry name" value="Peptidase_S8_Ser-AS"/>
</dbReference>
<dbReference type="InterPro" id="IPR050131">
    <property type="entry name" value="Peptidase_S8_subtilisin-like"/>
</dbReference>
<accession>A0A3B0C4G8</accession>
<dbReference type="PROSITE" id="PS00137">
    <property type="entry name" value="SUBTILASE_HIS"/>
    <property type="match status" value="1"/>
</dbReference>
<evidence type="ECO:0000256" key="8">
    <source>
        <dbReference type="SAM" id="MobiDB-lite"/>
    </source>
</evidence>
<evidence type="ECO:0000256" key="3">
    <source>
        <dbReference type="ARBA" id="ARBA00022801"/>
    </source>
</evidence>
<evidence type="ECO:0000313" key="10">
    <source>
        <dbReference type="EMBL" id="RKN79358.1"/>
    </source>
</evidence>
<proteinExistence type="inferred from homology"/>
<dbReference type="CDD" id="cd07478">
    <property type="entry name" value="Peptidases_S8_CspA-like"/>
    <property type="match status" value="1"/>
</dbReference>
<dbReference type="InterPro" id="IPR036852">
    <property type="entry name" value="Peptidase_S8/S53_dom_sf"/>
</dbReference>
<dbReference type="InterPro" id="IPR022398">
    <property type="entry name" value="Peptidase_S8_His-AS"/>
</dbReference>
<evidence type="ECO:0000256" key="4">
    <source>
        <dbReference type="ARBA" id="ARBA00022825"/>
    </source>
</evidence>
<evidence type="ECO:0000256" key="7">
    <source>
        <dbReference type="RuleBase" id="RU003355"/>
    </source>
</evidence>
<dbReference type="OrthoDB" id="9792152at2"/>
<dbReference type="GO" id="GO:0006508">
    <property type="term" value="P:proteolysis"/>
    <property type="evidence" value="ECO:0007669"/>
    <property type="project" value="UniProtKB-KW"/>
</dbReference>
<evidence type="ECO:0000313" key="11">
    <source>
        <dbReference type="Proteomes" id="UP000276603"/>
    </source>
</evidence>
<dbReference type="Pfam" id="PF00082">
    <property type="entry name" value="Peptidase_S8"/>
    <property type="match status" value="2"/>
</dbReference>
<dbReference type="Proteomes" id="UP000276603">
    <property type="component" value="Unassembled WGS sequence"/>
</dbReference>
<evidence type="ECO:0000256" key="6">
    <source>
        <dbReference type="PROSITE-ProRule" id="PRU01240"/>
    </source>
</evidence>
<dbReference type="PANTHER" id="PTHR43806">
    <property type="entry name" value="PEPTIDASE S8"/>
    <property type="match status" value="1"/>
</dbReference>
<dbReference type="PANTHER" id="PTHR43806:SF11">
    <property type="entry name" value="CEREVISIN-RELATED"/>
    <property type="match status" value="1"/>
</dbReference>
<keyword evidence="11" id="KW-1185">Reference proteome</keyword>
<evidence type="ECO:0000256" key="1">
    <source>
        <dbReference type="ARBA" id="ARBA00011073"/>
    </source>
</evidence>
<dbReference type="SUPFAM" id="SSF52743">
    <property type="entry name" value="Subtilisin-like"/>
    <property type="match status" value="1"/>
</dbReference>
<dbReference type="InterPro" id="IPR000209">
    <property type="entry name" value="Peptidase_S8/S53_dom"/>
</dbReference>
<dbReference type="InterPro" id="IPR034045">
    <property type="entry name" value="Pep_S8_CspA-like"/>
</dbReference>
<dbReference type="PRINTS" id="PR00723">
    <property type="entry name" value="SUBTILISIN"/>
</dbReference>
<feature type="active site" description="Charge relay system" evidence="5 6">
    <location>
        <position position="309"/>
    </location>
</feature>
<feature type="compositionally biased region" description="Polar residues" evidence="8">
    <location>
        <begin position="596"/>
        <end position="614"/>
    </location>
</feature>
<reference evidence="10 11" key="1">
    <citation type="submission" date="2018-10" db="EMBL/GenBank/DDBJ databases">
        <title>Ulvibacterium marinum gen. nov., sp. nov., a novel marine bacterium of the family Flavobacteriaceae, isolated from a culture of the green alga Ulva prolifera.</title>
        <authorList>
            <person name="Zhang Z."/>
        </authorList>
    </citation>
    <scope>NUCLEOTIDE SEQUENCE [LARGE SCALE GENOMIC DNA]</scope>
    <source>
        <strain evidence="10 11">CCMM003</strain>
    </source>
</reference>
<dbReference type="PROSITE" id="PS51892">
    <property type="entry name" value="SUBTILASE"/>
    <property type="match status" value="1"/>
</dbReference>
<dbReference type="InterPro" id="IPR023827">
    <property type="entry name" value="Peptidase_S8_Asp-AS"/>
</dbReference>
<evidence type="ECO:0000256" key="5">
    <source>
        <dbReference type="PIRSR" id="PIRSR615500-1"/>
    </source>
</evidence>
<dbReference type="Gene3D" id="2.60.120.1290">
    <property type="match status" value="1"/>
</dbReference>
<dbReference type="PROSITE" id="PS00138">
    <property type="entry name" value="SUBTILASE_SER"/>
    <property type="match status" value="1"/>
</dbReference>
<organism evidence="10 11">
    <name type="scientific">Ulvibacterium marinum</name>
    <dbReference type="NCBI Taxonomy" id="2419782"/>
    <lineage>
        <taxon>Bacteria</taxon>
        <taxon>Pseudomonadati</taxon>
        <taxon>Bacteroidota</taxon>
        <taxon>Flavobacteriia</taxon>
        <taxon>Flavobacteriales</taxon>
        <taxon>Flavobacteriaceae</taxon>
        <taxon>Ulvibacterium</taxon>
    </lineage>
</organism>
<comment type="caution">
    <text evidence="10">The sequence shown here is derived from an EMBL/GenBank/DDBJ whole genome shotgun (WGS) entry which is preliminary data.</text>
</comment>
<keyword evidence="4 6" id="KW-0720">Serine protease</keyword>
<keyword evidence="3 6" id="KW-0378">Hydrolase</keyword>
<dbReference type="AlphaFoldDB" id="A0A3B0C4G8"/>
<dbReference type="GO" id="GO:0004252">
    <property type="term" value="F:serine-type endopeptidase activity"/>
    <property type="evidence" value="ECO:0007669"/>
    <property type="project" value="UniProtKB-UniRule"/>
</dbReference>
<feature type="region of interest" description="Disordered" evidence="8">
    <location>
        <begin position="596"/>
        <end position="627"/>
    </location>
</feature>
<evidence type="ECO:0000256" key="2">
    <source>
        <dbReference type="ARBA" id="ARBA00022670"/>
    </source>
</evidence>
<comment type="similarity">
    <text evidence="1 6 7">Belongs to the peptidase S8 family.</text>
</comment>
<dbReference type="InterPro" id="IPR015500">
    <property type="entry name" value="Peptidase_S8_subtilisin-rel"/>
</dbReference>
<feature type="active site" description="Charge relay system" evidence="5 6">
    <location>
        <position position="232"/>
    </location>
</feature>
<dbReference type="RefSeq" id="WP_120712172.1">
    <property type="nucleotide sequence ID" value="NZ_RBCJ01000003.1"/>
</dbReference>
<feature type="active site" description="Charge relay system" evidence="5 6">
    <location>
        <position position="655"/>
    </location>
</feature>
<name>A0A3B0C4G8_9FLAO</name>
<protein>
    <recommendedName>
        <fullName evidence="9">Peptidase S8/S53 domain-containing protein</fullName>
    </recommendedName>
</protein>
<feature type="domain" description="Peptidase S8/S53" evidence="9">
    <location>
        <begin position="574"/>
        <end position="705"/>
    </location>
</feature>
<keyword evidence="2 6" id="KW-0645">Protease</keyword>
<gene>
    <name evidence="10" type="ORF">D7Z94_13655</name>
</gene>
<evidence type="ECO:0000259" key="9">
    <source>
        <dbReference type="Pfam" id="PF00082"/>
    </source>
</evidence>
<dbReference type="EMBL" id="RBCJ01000003">
    <property type="protein sequence ID" value="RKN79358.1"/>
    <property type="molecule type" value="Genomic_DNA"/>
</dbReference>
<sequence length="877" mass="95509">MSKFLHKLDSELQLIYKNYLNLQKLGKKRMDWLHPCLLEGDKVPVIVISTANQVELEKYQFNVDKLEEKGTFSGTLQLGKIEEFVSLKQVLFIKFAGEPADIPISIKIDPRLKVIMNKPNKYATKKETGKSGGVESLGVLLKFRGSYEFLTVLGCQVISVVGNIAAVRIPIDKIVSVANHPNVIRIETNRSYSPDLDETVEHVNAHNLRNDSPPFSGTGKFTGKGVIVGIIDSGFQYSHGVFRDPADSSKSRVLFLYDQSLDQEPGDNIPIDMIGNPLPKGVIYTKEQLESAMAAEDPLTVVRHRPKGHGTRVAGIAVGNGAQAGNCHGSYHYVGVAPEADIILVRLITGSTGQLGTSDNLVEAITFLMRKAEEADKPLVINISQGDNLGAHDGSSLVEEMIDLFLLLGINESSKGFTIVKSAGNLGNKKRHAETNVPANNAGAPVELKINVVPPKNSDDQRDIEIDIWYDGASDLDIEIVPPGGNITGTNTASPGDNVSFTEDTKNSTITIDSQTLQTNGKKRIFIDIDANNPDHSLSGVWTMKLTNTTATATDIHAYIERDQLATFSTFFTKSGTISIPGTAELIITVGNHTTKGKSSGGLYTSSGRGPTSDNRIKPEISAPGTNVYSARHDPDAGSCCDCCYDFYIAKTGTSYSAPHVSGAAALLLEKNPELDNDEIRQALMDTAVTDSFTAAVPNNKFGAGKLDVQAAVDSVAVGITMNSSFFERERFQTFNLNPEPLFAKNSPISRLTETPKGKELYGLLLGNYREIRDLVNTNKRMATIWHRNKGPLLVHHLNRASLLPSVAVPTKIEGTPLIQYLTNIVSGLKNYVSPKTCEALNKAMEEVPHLIGNTFNQFVSRYEEMILESDKMNAHV</sequence>
<dbReference type="PROSITE" id="PS00136">
    <property type="entry name" value="SUBTILASE_ASP"/>
    <property type="match status" value="1"/>
</dbReference>